<dbReference type="PROSITE" id="PS51186">
    <property type="entry name" value="GNAT"/>
    <property type="match status" value="1"/>
</dbReference>
<reference evidence="2 3" key="1">
    <citation type="journal article" date="2016" name="Nat. Commun.">
        <title>Thousands of microbial genomes shed light on interconnected biogeochemical processes in an aquifer system.</title>
        <authorList>
            <person name="Anantharaman K."/>
            <person name="Brown C.T."/>
            <person name="Hug L.A."/>
            <person name="Sharon I."/>
            <person name="Castelle C.J."/>
            <person name="Probst A.J."/>
            <person name="Thomas B.C."/>
            <person name="Singh A."/>
            <person name="Wilkins M.J."/>
            <person name="Karaoz U."/>
            <person name="Brodie E.L."/>
            <person name="Williams K.H."/>
            <person name="Hubbard S.S."/>
            <person name="Banfield J.F."/>
        </authorList>
    </citation>
    <scope>NUCLEOTIDE SEQUENCE [LARGE SCALE GENOMIC DNA]</scope>
</reference>
<dbReference type="Gene3D" id="3.40.630.30">
    <property type="match status" value="1"/>
</dbReference>
<dbReference type="AlphaFoldDB" id="A0A1G2K8X0"/>
<feature type="domain" description="N-acetyltransferase" evidence="1">
    <location>
        <begin position="1"/>
        <end position="137"/>
    </location>
</feature>
<protein>
    <recommendedName>
        <fullName evidence="1">N-acetyltransferase domain-containing protein</fullName>
    </recommendedName>
</protein>
<dbReference type="SUPFAM" id="SSF55729">
    <property type="entry name" value="Acyl-CoA N-acyltransferases (Nat)"/>
    <property type="match status" value="1"/>
</dbReference>
<comment type="caution">
    <text evidence="2">The sequence shown here is derived from an EMBL/GenBank/DDBJ whole genome shotgun (WGS) entry which is preliminary data.</text>
</comment>
<evidence type="ECO:0000259" key="1">
    <source>
        <dbReference type="PROSITE" id="PS51186"/>
    </source>
</evidence>
<proteinExistence type="predicted"/>
<gene>
    <name evidence="2" type="ORF">A2633_00305</name>
</gene>
<dbReference type="InterPro" id="IPR016181">
    <property type="entry name" value="Acyl_CoA_acyltransferase"/>
</dbReference>
<dbReference type="CDD" id="cd04301">
    <property type="entry name" value="NAT_SF"/>
    <property type="match status" value="1"/>
</dbReference>
<dbReference type="InterPro" id="IPR000182">
    <property type="entry name" value="GNAT_dom"/>
</dbReference>
<evidence type="ECO:0000313" key="3">
    <source>
        <dbReference type="Proteomes" id="UP000177152"/>
    </source>
</evidence>
<organism evidence="2 3">
    <name type="scientific">Candidatus Sungbacteria bacterium RIFCSPHIGHO2_01_FULL_47_32</name>
    <dbReference type="NCBI Taxonomy" id="1802264"/>
    <lineage>
        <taxon>Bacteria</taxon>
        <taxon>Candidatus Sungiibacteriota</taxon>
    </lineage>
</organism>
<dbReference type="Pfam" id="PF00583">
    <property type="entry name" value="Acetyltransf_1"/>
    <property type="match status" value="1"/>
</dbReference>
<evidence type="ECO:0000313" key="2">
    <source>
        <dbReference type="EMBL" id="OGZ95825.1"/>
    </source>
</evidence>
<dbReference type="Proteomes" id="UP000177152">
    <property type="component" value="Unassembled WGS sequence"/>
</dbReference>
<sequence>METEYRIMRAKEIHRKEISRLVRKAHIGALKKSDSLKDFSIVVLNGEIVGCMGIEYIPNNAAVLTYAVTKKEFRHLGIATRLMSFKAKEAKKKGVSLLALCTMYYLFRFCKKRGYKTCPREFLPVRIKDYWMFTARQYKKCAVLYRSI</sequence>
<dbReference type="EMBL" id="MHQC01000004">
    <property type="protein sequence ID" value="OGZ95825.1"/>
    <property type="molecule type" value="Genomic_DNA"/>
</dbReference>
<accession>A0A1G2K8X0</accession>
<name>A0A1G2K8X0_9BACT</name>
<dbReference type="GO" id="GO:0016747">
    <property type="term" value="F:acyltransferase activity, transferring groups other than amino-acyl groups"/>
    <property type="evidence" value="ECO:0007669"/>
    <property type="project" value="InterPro"/>
</dbReference>